<gene>
    <name evidence="3" type="ORF">MSAN_01045100</name>
</gene>
<name>A0A8H6YS75_9AGAR</name>
<accession>A0A8H6YS75</accession>
<keyword evidence="4" id="KW-1185">Reference proteome</keyword>
<evidence type="ECO:0000256" key="2">
    <source>
        <dbReference type="SAM" id="Phobius"/>
    </source>
</evidence>
<dbReference type="Proteomes" id="UP000623467">
    <property type="component" value="Unassembled WGS sequence"/>
</dbReference>
<keyword evidence="2" id="KW-0812">Transmembrane</keyword>
<comment type="caution">
    <text evidence="3">The sequence shown here is derived from an EMBL/GenBank/DDBJ whole genome shotgun (WGS) entry which is preliminary data.</text>
</comment>
<sequence>MVECRSTGDARESAPYGGEVERGHENDVEQADDSDASIVQHCRCHLAETRLPPPPTSPVGTPLAPATGNMSTGSKHPSDAASGSELVKKKRKVRKDAAMYFLIPSLCAVLDYAQYDYDYAEV</sequence>
<protein>
    <submittedName>
        <fullName evidence="3">Uncharacterized protein</fullName>
    </submittedName>
</protein>
<evidence type="ECO:0000256" key="1">
    <source>
        <dbReference type="SAM" id="MobiDB-lite"/>
    </source>
</evidence>
<feature type="region of interest" description="Disordered" evidence="1">
    <location>
        <begin position="47"/>
        <end position="88"/>
    </location>
</feature>
<reference evidence="3" key="1">
    <citation type="submission" date="2020-05" db="EMBL/GenBank/DDBJ databases">
        <title>Mycena genomes resolve the evolution of fungal bioluminescence.</title>
        <authorList>
            <person name="Tsai I.J."/>
        </authorList>
    </citation>
    <scope>NUCLEOTIDE SEQUENCE</scope>
    <source>
        <strain evidence="3">160909Yilan</strain>
    </source>
</reference>
<feature type="region of interest" description="Disordered" evidence="1">
    <location>
        <begin position="1"/>
        <end position="34"/>
    </location>
</feature>
<keyword evidence="2" id="KW-1133">Transmembrane helix</keyword>
<keyword evidence="2" id="KW-0472">Membrane</keyword>
<dbReference type="AlphaFoldDB" id="A0A8H6YS75"/>
<proteinExistence type="predicted"/>
<feature type="compositionally biased region" description="Basic and acidic residues" evidence="1">
    <location>
        <begin position="1"/>
        <end position="12"/>
    </location>
</feature>
<organism evidence="3 4">
    <name type="scientific">Mycena sanguinolenta</name>
    <dbReference type="NCBI Taxonomy" id="230812"/>
    <lineage>
        <taxon>Eukaryota</taxon>
        <taxon>Fungi</taxon>
        <taxon>Dikarya</taxon>
        <taxon>Basidiomycota</taxon>
        <taxon>Agaricomycotina</taxon>
        <taxon>Agaricomycetes</taxon>
        <taxon>Agaricomycetidae</taxon>
        <taxon>Agaricales</taxon>
        <taxon>Marasmiineae</taxon>
        <taxon>Mycenaceae</taxon>
        <taxon>Mycena</taxon>
    </lineage>
</organism>
<evidence type="ECO:0000313" key="4">
    <source>
        <dbReference type="Proteomes" id="UP000623467"/>
    </source>
</evidence>
<feature type="transmembrane region" description="Helical" evidence="2">
    <location>
        <begin position="97"/>
        <end position="115"/>
    </location>
</feature>
<evidence type="ECO:0000313" key="3">
    <source>
        <dbReference type="EMBL" id="KAF7363871.1"/>
    </source>
</evidence>
<dbReference type="EMBL" id="JACAZH010000007">
    <property type="protein sequence ID" value="KAF7363871.1"/>
    <property type="molecule type" value="Genomic_DNA"/>
</dbReference>